<dbReference type="InterPro" id="IPR002125">
    <property type="entry name" value="CMP_dCMP_dom"/>
</dbReference>
<dbReference type="GO" id="GO:0008270">
    <property type="term" value="F:zinc ion binding"/>
    <property type="evidence" value="ECO:0007669"/>
    <property type="project" value="UniProtKB-UniRule"/>
</dbReference>
<dbReference type="PROSITE" id="PS51747">
    <property type="entry name" value="CYT_DCMP_DEAMINASES_2"/>
    <property type="match status" value="1"/>
</dbReference>
<feature type="binding site" evidence="8">
    <location>
        <position position="100"/>
    </location>
    <ligand>
        <name>Zn(2+)</name>
        <dbReference type="ChEBI" id="CHEBI:29105"/>
        <note>catalytic</note>
    </ligand>
</feature>
<dbReference type="PANTHER" id="PTHR11079:SF179">
    <property type="entry name" value="TRNA(ADENINE(34)) DEAMINASE, CHLOROPLASTIC"/>
    <property type="match status" value="1"/>
</dbReference>
<evidence type="ECO:0000256" key="1">
    <source>
        <dbReference type="ARBA" id="ARBA00010669"/>
    </source>
</evidence>
<evidence type="ECO:0000256" key="6">
    <source>
        <dbReference type="ARBA" id="ARBA00022833"/>
    </source>
</evidence>
<evidence type="ECO:0000256" key="8">
    <source>
        <dbReference type="HAMAP-Rule" id="MF_00972"/>
    </source>
</evidence>
<dbReference type="PROSITE" id="PS00903">
    <property type="entry name" value="CYT_DCMP_DEAMINASES_1"/>
    <property type="match status" value="1"/>
</dbReference>
<dbReference type="RefSeq" id="WP_283175193.1">
    <property type="nucleotide sequence ID" value="NZ_JAPNOA010000058.1"/>
</dbReference>
<organism evidence="10 11">
    <name type="scientific">Parathalassolituus penaei</name>
    <dbReference type="NCBI Taxonomy" id="2997323"/>
    <lineage>
        <taxon>Bacteria</taxon>
        <taxon>Pseudomonadati</taxon>
        <taxon>Pseudomonadota</taxon>
        <taxon>Gammaproteobacteria</taxon>
        <taxon>Oceanospirillales</taxon>
        <taxon>Oceanospirillaceae</taxon>
        <taxon>Parathalassolituus</taxon>
    </lineage>
</organism>
<dbReference type="Pfam" id="PF00383">
    <property type="entry name" value="dCMP_cyt_deam_1"/>
    <property type="match status" value="1"/>
</dbReference>
<evidence type="ECO:0000256" key="7">
    <source>
        <dbReference type="ARBA" id="ARBA00048045"/>
    </source>
</evidence>
<dbReference type="GO" id="GO:0002100">
    <property type="term" value="P:tRNA wobble adenosine to inosine editing"/>
    <property type="evidence" value="ECO:0007669"/>
    <property type="project" value="UniProtKB-UniRule"/>
</dbReference>
<evidence type="ECO:0000256" key="2">
    <source>
        <dbReference type="ARBA" id="ARBA00011738"/>
    </source>
</evidence>
<evidence type="ECO:0000256" key="5">
    <source>
        <dbReference type="ARBA" id="ARBA00022801"/>
    </source>
</evidence>
<accession>A0A9X3EG97</accession>
<dbReference type="AlphaFoldDB" id="A0A9X3EG97"/>
<keyword evidence="11" id="KW-1185">Reference proteome</keyword>
<name>A0A9X3EG97_9GAMM</name>
<dbReference type="EC" id="3.5.4.33" evidence="8"/>
<dbReference type="GO" id="GO:0052717">
    <property type="term" value="F:tRNA-specific adenosine-34 deaminase activity"/>
    <property type="evidence" value="ECO:0007669"/>
    <property type="project" value="UniProtKB-UniRule"/>
</dbReference>
<comment type="function">
    <text evidence="8">Catalyzes the deamination of adenosine to inosine at the wobble position 34 of tRNA(Arg2).</text>
</comment>
<feature type="active site" description="Proton donor" evidence="8">
    <location>
        <position position="69"/>
    </location>
</feature>
<dbReference type="PANTHER" id="PTHR11079">
    <property type="entry name" value="CYTOSINE DEAMINASE FAMILY MEMBER"/>
    <property type="match status" value="1"/>
</dbReference>
<evidence type="ECO:0000259" key="9">
    <source>
        <dbReference type="PROSITE" id="PS51747"/>
    </source>
</evidence>
<dbReference type="Proteomes" id="UP001150830">
    <property type="component" value="Unassembled WGS sequence"/>
</dbReference>
<keyword evidence="4 8" id="KW-0479">Metal-binding</keyword>
<dbReference type="NCBIfam" id="NF008113">
    <property type="entry name" value="PRK10860.1"/>
    <property type="match status" value="1"/>
</dbReference>
<evidence type="ECO:0000313" key="10">
    <source>
        <dbReference type="EMBL" id="MCY0966987.1"/>
    </source>
</evidence>
<dbReference type="EMBL" id="JAPNOA010000058">
    <property type="protein sequence ID" value="MCY0966987.1"/>
    <property type="molecule type" value="Genomic_DNA"/>
</dbReference>
<dbReference type="HAMAP" id="MF_00972">
    <property type="entry name" value="tRNA_aden_deaminase"/>
    <property type="match status" value="1"/>
</dbReference>
<comment type="similarity">
    <text evidence="1">Belongs to the cytidine and deoxycytidylate deaminase family. ADAT2 subfamily.</text>
</comment>
<sequence>MSSVAILPDWYGQSVTSDEQAMDMALALAQLAGDQGEVPVGAVVVREGLVVGLGANCPIGSLDPSAHAEMMAVRDAARQIGNYRLTGCTLYVTLEPCTMCTGVLMHSRIERLVYGANEPKAGAIVSALQLPLTGVFNHSFVTTSGVREQECSRILTEFFARRREAKKRLRELAKDGGKESAADGQ</sequence>
<comment type="subunit">
    <text evidence="2 8">Homodimer.</text>
</comment>
<dbReference type="InterPro" id="IPR028883">
    <property type="entry name" value="tRNA_aden_deaminase"/>
</dbReference>
<dbReference type="InterPro" id="IPR016192">
    <property type="entry name" value="APOBEC/CMP_deaminase_Zn-bd"/>
</dbReference>
<evidence type="ECO:0000313" key="11">
    <source>
        <dbReference type="Proteomes" id="UP001150830"/>
    </source>
</evidence>
<dbReference type="FunFam" id="3.40.140.10:FF:000005">
    <property type="entry name" value="tRNA-specific adenosine deaminase"/>
    <property type="match status" value="1"/>
</dbReference>
<feature type="binding site" evidence="8">
    <location>
        <position position="97"/>
    </location>
    <ligand>
        <name>Zn(2+)</name>
        <dbReference type="ChEBI" id="CHEBI:29105"/>
        <note>catalytic</note>
    </ligand>
</feature>
<proteinExistence type="inferred from homology"/>
<dbReference type="SUPFAM" id="SSF53927">
    <property type="entry name" value="Cytidine deaminase-like"/>
    <property type="match status" value="1"/>
</dbReference>
<evidence type="ECO:0000256" key="3">
    <source>
        <dbReference type="ARBA" id="ARBA00022694"/>
    </source>
</evidence>
<dbReference type="CDD" id="cd01285">
    <property type="entry name" value="nucleoside_deaminase"/>
    <property type="match status" value="1"/>
</dbReference>
<keyword evidence="5 8" id="KW-0378">Hydrolase</keyword>
<evidence type="ECO:0000256" key="4">
    <source>
        <dbReference type="ARBA" id="ARBA00022723"/>
    </source>
</evidence>
<comment type="caution">
    <text evidence="10">The sequence shown here is derived from an EMBL/GenBank/DDBJ whole genome shotgun (WGS) entry which is preliminary data.</text>
</comment>
<gene>
    <name evidence="8 10" type="primary">tadA</name>
    <name evidence="10" type="ORF">OUO13_17555</name>
</gene>
<comment type="catalytic activity">
    <reaction evidence="7 8">
        <text>adenosine(34) in tRNA + H2O + H(+) = inosine(34) in tRNA + NH4(+)</text>
        <dbReference type="Rhea" id="RHEA:43168"/>
        <dbReference type="Rhea" id="RHEA-COMP:10373"/>
        <dbReference type="Rhea" id="RHEA-COMP:10374"/>
        <dbReference type="ChEBI" id="CHEBI:15377"/>
        <dbReference type="ChEBI" id="CHEBI:15378"/>
        <dbReference type="ChEBI" id="CHEBI:28938"/>
        <dbReference type="ChEBI" id="CHEBI:74411"/>
        <dbReference type="ChEBI" id="CHEBI:82852"/>
        <dbReference type="EC" id="3.5.4.33"/>
    </reaction>
</comment>
<keyword evidence="6 8" id="KW-0862">Zinc</keyword>
<keyword evidence="3 8" id="KW-0819">tRNA processing</keyword>
<feature type="binding site" evidence="8">
    <location>
        <position position="67"/>
    </location>
    <ligand>
        <name>Zn(2+)</name>
        <dbReference type="ChEBI" id="CHEBI:29105"/>
        <note>catalytic</note>
    </ligand>
</feature>
<comment type="cofactor">
    <cofactor evidence="8">
        <name>Zn(2+)</name>
        <dbReference type="ChEBI" id="CHEBI:29105"/>
    </cofactor>
    <text evidence="8">Binds 1 zinc ion per subunit.</text>
</comment>
<reference evidence="10" key="1">
    <citation type="submission" date="2022-11" db="EMBL/GenBank/DDBJ databases">
        <title>Parathalassolutuus dongxingensis gen. nov., sp. nov., a novel member of family Oceanospirillaceae isolated from a coastal shrimp pond in Guangxi, China.</title>
        <authorList>
            <person name="Chen H."/>
        </authorList>
    </citation>
    <scope>NUCLEOTIDE SEQUENCE</scope>
    <source>
        <strain evidence="10">G-43</strain>
    </source>
</reference>
<dbReference type="Gene3D" id="3.40.140.10">
    <property type="entry name" value="Cytidine Deaminase, domain 2"/>
    <property type="match status" value="1"/>
</dbReference>
<dbReference type="InterPro" id="IPR016193">
    <property type="entry name" value="Cytidine_deaminase-like"/>
</dbReference>
<feature type="domain" description="CMP/dCMP-type deaminase" evidence="9">
    <location>
        <begin position="16"/>
        <end position="126"/>
    </location>
</feature>
<protein>
    <recommendedName>
        <fullName evidence="8">tRNA-specific adenosine deaminase</fullName>
        <ecNumber evidence="8">3.5.4.33</ecNumber>
    </recommendedName>
</protein>